<gene>
    <name evidence="4" type="ORF">ISP14_11965</name>
</gene>
<dbReference type="InterPro" id="IPR016181">
    <property type="entry name" value="Acyl_CoA_acyltransferase"/>
</dbReference>
<organism evidence="4 5">
    <name type="scientific">Dyella agri</name>
    <dbReference type="NCBI Taxonomy" id="1926869"/>
    <lineage>
        <taxon>Bacteria</taxon>
        <taxon>Pseudomonadati</taxon>
        <taxon>Pseudomonadota</taxon>
        <taxon>Gammaproteobacteria</taxon>
        <taxon>Lysobacterales</taxon>
        <taxon>Rhodanobacteraceae</taxon>
        <taxon>Dyella</taxon>
    </lineage>
</organism>
<evidence type="ECO:0000313" key="5">
    <source>
        <dbReference type="Proteomes" id="UP001620397"/>
    </source>
</evidence>
<dbReference type="PANTHER" id="PTHR43420:SF52">
    <property type="entry name" value="N-ACETYLTRANSFERASE YODP"/>
    <property type="match status" value="1"/>
</dbReference>
<keyword evidence="1" id="KW-0808">Transferase</keyword>
<evidence type="ECO:0000256" key="2">
    <source>
        <dbReference type="ARBA" id="ARBA00023315"/>
    </source>
</evidence>
<protein>
    <submittedName>
        <fullName evidence="4">GNAT family N-acetyltransferase</fullName>
    </submittedName>
</protein>
<dbReference type="RefSeq" id="WP_404540032.1">
    <property type="nucleotide sequence ID" value="NZ_JADIKL010000006.1"/>
</dbReference>
<proteinExistence type="predicted"/>
<name>A0ABW8KK67_9GAMM</name>
<evidence type="ECO:0000313" key="4">
    <source>
        <dbReference type="EMBL" id="MFK2931503.1"/>
    </source>
</evidence>
<dbReference type="InterPro" id="IPR050680">
    <property type="entry name" value="YpeA/RimI_acetyltransf"/>
</dbReference>
<evidence type="ECO:0000259" key="3">
    <source>
        <dbReference type="PROSITE" id="PS51186"/>
    </source>
</evidence>
<dbReference type="EMBL" id="JADIKL010000006">
    <property type="protein sequence ID" value="MFK2931503.1"/>
    <property type="molecule type" value="Genomic_DNA"/>
</dbReference>
<reference evidence="4 5" key="1">
    <citation type="submission" date="2020-10" db="EMBL/GenBank/DDBJ databases">
        <title>Phylogeny of dyella-like bacteria.</title>
        <authorList>
            <person name="Fu J."/>
        </authorList>
    </citation>
    <scope>NUCLEOTIDE SEQUENCE [LARGE SCALE GENOMIC DNA]</scope>
    <source>
        <strain evidence="4 5">DKC-1</strain>
    </source>
</reference>
<accession>A0ABW8KK67</accession>
<keyword evidence="2" id="KW-0012">Acyltransferase</keyword>
<evidence type="ECO:0000256" key="1">
    <source>
        <dbReference type="ARBA" id="ARBA00022679"/>
    </source>
</evidence>
<keyword evidence="5" id="KW-1185">Reference proteome</keyword>
<dbReference type="SUPFAM" id="SSF55729">
    <property type="entry name" value="Acyl-CoA N-acyltransferases (Nat)"/>
    <property type="match status" value="1"/>
</dbReference>
<sequence>MPEPLLRRARPGDADTAVPLLVEALDALALELAGASAAHVAWPVFRELFVARDNRYSHEHVWVLDEDGVVVAAMLAYDGRREPALAAATLALLRARDPSRVLRHEPESAPDEYYLDALAVAPAQRGRGLAARLIEAACAGAFAAGHARVGLLVDEAKPGVKRLYQTLGFTVDGERMLAGRRHEHMARQLH</sequence>
<dbReference type="Pfam" id="PF00583">
    <property type="entry name" value="Acetyltransf_1"/>
    <property type="match status" value="1"/>
</dbReference>
<comment type="caution">
    <text evidence="4">The sequence shown here is derived from an EMBL/GenBank/DDBJ whole genome shotgun (WGS) entry which is preliminary data.</text>
</comment>
<dbReference type="PROSITE" id="PS51186">
    <property type="entry name" value="GNAT"/>
    <property type="match status" value="1"/>
</dbReference>
<dbReference type="PANTHER" id="PTHR43420">
    <property type="entry name" value="ACETYLTRANSFERASE"/>
    <property type="match status" value="1"/>
</dbReference>
<dbReference type="Proteomes" id="UP001620397">
    <property type="component" value="Unassembled WGS sequence"/>
</dbReference>
<dbReference type="Gene3D" id="3.40.630.30">
    <property type="match status" value="1"/>
</dbReference>
<feature type="domain" description="N-acetyltransferase" evidence="3">
    <location>
        <begin position="4"/>
        <end position="190"/>
    </location>
</feature>
<dbReference type="InterPro" id="IPR000182">
    <property type="entry name" value="GNAT_dom"/>
</dbReference>